<evidence type="ECO:0008006" key="7">
    <source>
        <dbReference type="Google" id="ProtNLM"/>
    </source>
</evidence>
<reference evidence="5 6" key="1">
    <citation type="submission" date="2019-07" db="EMBL/GenBank/DDBJ databases">
        <title>Whole genome shotgun sequence of Acetobacter oeni NBRC 105207.</title>
        <authorList>
            <person name="Hosoyama A."/>
            <person name="Uohara A."/>
            <person name="Ohji S."/>
            <person name="Ichikawa N."/>
        </authorList>
    </citation>
    <scope>NUCLEOTIDE SEQUENCE [LARGE SCALE GENOMIC DNA]</scope>
    <source>
        <strain evidence="5 6">NBRC 105207</strain>
    </source>
</reference>
<keyword evidence="6" id="KW-1185">Reference proteome</keyword>
<comment type="similarity">
    <text evidence="1">Belongs to the DDI1 family.</text>
</comment>
<dbReference type="CDD" id="cd05483">
    <property type="entry name" value="retropepsin_like_bacteria"/>
    <property type="match status" value="1"/>
</dbReference>
<dbReference type="PANTHER" id="PTHR12917">
    <property type="entry name" value="ASPARTYL PROTEASE DDI-RELATED"/>
    <property type="match status" value="1"/>
</dbReference>
<dbReference type="Proteomes" id="UP000321746">
    <property type="component" value="Unassembled WGS sequence"/>
</dbReference>
<dbReference type="EMBL" id="BJYG01000002">
    <property type="protein sequence ID" value="GEN62144.1"/>
    <property type="molecule type" value="Genomic_DNA"/>
</dbReference>
<dbReference type="InterPro" id="IPR021109">
    <property type="entry name" value="Peptidase_aspartic_dom_sf"/>
</dbReference>
<dbReference type="RefSeq" id="WP_173571860.1">
    <property type="nucleotide sequence ID" value="NZ_BJYG01000002.1"/>
</dbReference>
<protein>
    <recommendedName>
        <fullName evidence="7">Peptidase A2 domain-containing protein</fullName>
    </recommendedName>
</protein>
<proteinExistence type="inferred from homology"/>
<dbReference type="Gene3D" id="2.40.70.10">
    <property type="entry name" value="Acid Proteases"/>
    <property type="match status" value="2"/>
</dbReference>
<evidence type="ECO:0000313" key="6">
    <source>
        <dbReference type="Proteomes" id="UP000321746"/>
    </source>
</evidence>
<evidence type="ECO:0000256" key="4">
    <source>
        <dbReference type="ARBA" id="ARBA00022801"/>
    </source>
</evidence>
<organism evidence="5 6">
    <name type="scientific">Acetobacter oeni</name>
    <dbReference type="NCBI Taxonomy" id="304077"/>
    <lineage>
        <taxon>Bacteria</taxon>
        <taxon>Pseudomonadati</taxon>
        <taxon>Pseudomonadota</taxon>
        <taxon>Alphaproteobacteria</taxon>
        <taxon>Acetobacterales</taxon>
        <taxon>Acetobacteraceae</taxon>
        <taxon>Acetobacter</taxon>
    </lineage>
</organism>
<dbReference type="AlphaFoldDB" id="A0A511XGR5"/>
<name>A0A511XGR5_9PROT</name>
<gene>
    <name evidence="5" type="ORF">AOE01nite_03680</name>
</gene>
<dbReference type="PANTHER" id="PTHR12917:SF1">
    <property type="entry name" value="AT13091P"/>
    <property type="match status" value="1"/>
</dbReference>
<dbReference type="InterPro" id="IPR034122">
    <property type="entry name" value="Retropepsin-like_bacterial"/>
</dbReference>
<dbReference type="GO" id="GO:0004190">
    <property type="term" value="F:aspartic-type endopeptidase activity"/>
    <property type="evidence" value="ECO:0007669"/>
    <property type="project" value="UniProtKB-KW"/>
</dbReference>
<evidence type="ECO:0000256" key="2">
    <source>
        <dbReference type="ARBA" id="ARBA00022670"/>
    </source>
</evidence>
<dbReference type="Pfam" id="PF13650">
    <property type="entry name" value="Asp_protease_2"/>
    <property type="match status" value="2"/>
</dbReference>
<dbReference type="SUPFAM" id="SSF50630">
    <property type="entry name" value="Acid proteases"/>
    <property type="match status" value="2"/>
</dbReference>
<keyword evidence="3" id="KW-0064">Aspartyl protease</keyword>
<keyword evidence="4" id="KW-0378">Hydrolase</keyword>
<evidence type="ECO:0000256" key="3">
    <source>
        <dbReference type="ARBA" id="ARBA00022750"/>
    </source>
</evidence>
<dbReference type="GO" id="GO:0006508">
    <property type="term" value="P:proteolysis"/>
    <property type="evidence" value="ECO:0007669"/>
    <property type="project" value="UniProtKB-KW"/>
</dbReference>
<accession>A0A511XGR5</accession>
<comment type="caution">
    <text evidence="5">The sequence shown here is derived from an EMBL/GenBank/DDBJ whole genome shotgun (WGS) entry which is preliminary data.</text>
</comment>
<evidence type="ECO:0000313" key="5">
    <source>
        <dbReference type="EMBL" id="GEN62144.1"/>
    </source>
</evidence>
<sequence>MATLPVLTLFGAPVVPVTLNGKPALMAISTGADRSAVSEAAVKEFGLIETGTSVQVDGTTGAASLPLVQSDTLVVGRADASDFSFFEMADLRRSVPMARINGAPVVGELGMDFLRRYEVWFDLPEGQITLARPRKCTLKDVGWDSTIDQIPVSISLGGRPNVEIRLNGHKIRAMLSSASSTSTITPERLDAFGITSNMSAENHAEIIRGVNGRSVTAHRERFDRLTIGTENFSPAWLTVAPMETADAELGADFLRGVVFWLSFGQSMIYLEKGTINPFATEHPSAFRVSPQPANEPPR</sequence>
<keyword evidence="2" id="KW-0645">Protease</keyword>
<evidence type="ECO:0000256" key="1">
    <source>
        <dbReference type="ARBA" id="ARBA00009136"/>
    </source>
</evidence>